<comment type="caution">
    <text evidence="1">The sequence shown here is derived from an EMBL/GenBank/DDBJ whole genome shotgun (WGS) entry which is preliminary data.</text>
</comment>
<protein>
    <submittedName>
        <fullName evidence="1">Uncharacterized protein</fullName>
    </submittedName>
</protein>
<accession>A0A561DCA8</accession>
<reference evidence="1 2" key="1">
    <citation type="submission" date="2019-06" db="EMBL/GenBank/DDBJ databases">
        <title>Sorghum-associated microbial communities from plants grown in Nebraska, USA.</title>
        <authorList>
            <person name="Schachtman D."/>
        </authorList>
    </citation>
    <scope>NUCLEOTIDE SEQUENCE [LARGE SCALE GENOMIC DNA]</scope>
    <source>
        <strain evidence="1 2">2482</strain>
    </source>
</reference>
<proteinExistence type="predicted"/>
<keyword evidence="2" id="KW-1185">Reference proteome</keyword>
<dbReference type="EMBL" id="VIVN01000006">
    <property type="protein sequence ID" value="TWE01026.1"/>
    <property type="molecule type" value="Genomic_DNA"/>
</dbReference>
<sequence>MISIRTSVSSKGSDYEKVVKDIENTIQEFLTLKETKSIIKDGAHKVTIISKDKKETVITSK</sequence>
<gene>
    <name evidence="1" type="ORF">FB550_10678</name>
</gene>
<evidence type="ECO:0000313" key="1">
    <source>
        <dbReference type="EMBL" id="TWE01026.1"/>
    </source>
</evidence>
<dbReference type="AlphaFoldDB" id="A0A561DCA8"/>
<organism evidence="1 2">
    <name type="scientific">Neobacillus bataviensis</name>
    <dbReference type="NCBI Taxonomy" id="220685"/>
    <lineage>
        <taxon>Bacteria</taxon>
        <taxon>Bacillati</taxon>
        <taxon>Bacillota</taxon>
        <taxon>Bacilli</taxon>
        <taxon>Bacillales</taxon>
        <taxon>Bacillaceae</taxon>
        <taxon>Neobacillus</taxon>
    </lineage>
</organism>
<name>A0A561DCA8_9BACI</name>
<dbReference type="RefSeq" id="WP_144565562.1">
    <property type="nucleotide sequence ID" value="NZ_VIVN01000006.1"/>
</dbReference>
<dbReference type="Proteomes" id="UP000319671">
    <property type="component" value="Unassembled WGS sequence"/>
</dbReference>
<evidence type="ECO:0000313" key="2">
    <source>
        <dbReference type="Proteomes" id="UP000319671"/>
    </source>
</evidence>